<dbReference type="AlphaFoldDB" id="A0A5C6MDC7"/>
<keyword evidence="6" id="KW-1185">Reference proteome</keyword>
<evidence type="ECO:0000259" key="4">
    <source>
        <dbReference type="PROSITE" id="PS50240"/>
    </source>
</evidence>
<evidence type="ECO:0000256" key="2">
    <source>
        <dbReference type="ARBA" id="ARBA00024195"/>
    </source>
</evidence>
<dbReference type="PANTHER" id="PTHR24252">
    <property type="entry name" value="ACROSIN-RELATED"/>
    <property type="match status" value="1"/>
</dbReference>
<dbReference type="GO" id="GO:0070008">
    <property type="term" value="F:serine-type exopeptidase activity"/>
    <property type="evidence" value="ECO:0007669"/>
    <property type="project" value="InterPro"/>
</dbReference>
<dbReference type="InterPro" id="IPR001254">
    <property type="entry name" value="Trypsin_dom"/>
</dbReference>
<keyword evidence="3 5" id="KW-0645">Protease</keyword>
<dbReference type="PANTHER" id="PTHR24252:SF7">
    <property type="entry name" value="HYALIN"/>
    <property type="match status" value="1"/>
</dbReference>
<feature type="domain" description="Peptidase S1" evidence="4">
    <location>
        <begin position="72"/>
        <end position="237"/>
    </location>
</feature>
<dbReference type="InterPro" id="IPR015352">
    <property type="entry name" value="Hepsin-SRCR_dom"/>
</dbReference>
<evidence type="ECO:0000256" key="3">
    <source>
        <dbReference type="RuleBase" id="RU363034"/>
    </source>
</evidence>
<sequence>MSSLLASAVRKWVLLVPEASRDGGEFFCVKQEELSYGKKIKDALFPCDCESREVLTLLCQECGRRSFAADRIVGGVDARQGSWPWQVSLQYDGVHQCGGSIISNRWIVSAAHCFPKRYSFLNRWSVLLGSISNKPVNANVAEEAHVPIISDAVCNAPDYYDNQITTTMFCAGYEKGGIDACQGDSGGPFVAEDCLSKTSRYRLHGVVSWGTGCAMAKKPGVYTKVSRFLPWISTAMRSYHNLPGVHKLARP</sequence>
<keyword evidence="3" id="KW-0378">Hydrolase</keyword>
<dbReference type="GO" id="GO:0006508">
    <property type="term" value="P:proteolysis"/>
    <property type="evidence" value="ECO:0007669"/>
    <property type="project" value="UniProtKB-KW"/>
</dbReference>
<dbReference type="SUPFAM" id="SSF50494">
    <property type="entry name" value="Trypsin-like serine proteases"/>
    <property type="match status" value="1"/>
</dbReference>
<evidence type="ECO:0000313" key="5">
    <source>
        <dbReference type="EMBL" id="TWW53194.1"/>
    </source>
</evidence>
<protein>
    <submittedName>
        <fullName evidence="5">Serine protease hepsin</fullName>
    </submittedName>
</protein>
<evidence type="ECO:0000256" key="1">
    <source>
        <dbReference type="ARBA" id="ARBA00023157"/>
    </source>
</evidence>
<dbReference type="InterPro" id="IPR018114">
    <property type="entry name" value="TRYPSIN_HIS"/>
</dbReference>
<dbReference type="FunFam" id="2.40.10.10:FF:000002">
    <property type="entry name" value="Transmembrane protease serine"/>
    <property type="match status" value="1"/>
</dbReference>
<gene>
    <name evidence="5" type="ORF">D4764_0157050</name>
</gene>
<evidence type="ECO:0000313" key="6">
    <source>
        <dbReference type="Proteomes" id="UP000324091"/>
    </source>
</evidence>
<dbReference type="PROSITE" id="PS00135">
    <property type="entry name" value="TRYPSIN_SER"/>
    <property type="match status" value="1"/>
</dbReference>
<dbReference type="CDD" id="cd00190">
    <property type="entry name" value="Tryp_SPc"/>
    <property type="match status" value="1"/>
</dbReference>
<dbReference type="PROSITE" id="PS00134">
    <property type="entry name" value="TRYPSIN_HIS"/>
    <property type="match status" value="1"/>
</dbReference>
<dbReference type="InterPro" id="IPR033116">
    <property type="entry name" value="TRYPSIN_SER"/>
</dbReference>
<dbReference type="InterPro" id="IPR009003">
    <property type="entry name" value="Peptidase_S1_PA"/>
</dbReference>
<dbReference type="Pfam" id="PF09272">
    <property type="entry name" value="Hepsin-SRCR"/>
    <property type="match status" value="1"/>
</dbReference>
<dbReference type="PROSITE" id="PS50240">
    <property type="entry name" value="TRYPSIN_DOM"/>
    <property type="match status" value="1"/>
</dbReference>
<comment type="similarity">
    <text evidence="2">Belongs to the peptidase S1 family. CLIP subfamily.</text>
</comment>
<dbReference type="Pfam" id="PF00089">
    <property type="entry name" value="Trypsin"/>
    <property type="match status" value="2"/>
</dbReference>
<keyword evidence="3" id="KW-0720">Serine protease</keyword>
<proteinExistence type="inferred from homology"/>
<dbReference type="EMBL" id="RHFK02000778">
    <property type="protein sequence ID" value="TWW53194.1"/>
    <property type="molecule type" value="Genomic_DNA"/>
</dbReference>
<dbReference type="Gene3D" id="2.40.10.10">
    <property type="entry name" value="Trypsin-like serine proteases"/>
    <property type="match status" value="2"/>
</dbReference>
<keyword evidence="1" id="KW-1015">Disulfide bond</keyword>
<dbReference type="SMART" id="SM00020">
    <property type="entry name" value="Tryp_SPc"/>
    <property type="match status" value="1"/>
</dbReference>
<name>A0A5C6MDC7_9TELE</name>
<comment type="caution">
    <text evidence="5">The sequence shown here is derived from an EMBL/GenBank/DDBJ whole genome shotgun (WGS) entry which is preliminary data.</text>
</comment>
<dbReference type="InterPro" id="IPR043504">
    <property type="entry name" value="Peptidase_S1_PA_chymotrypsin"/>
</dbReference>
<reference evidence="5 6" key="1">
    <citation type="submission" date="2019-04" db="EMBL/GenBank/DDBJ databases">
        <title>Chromosome genome assembly for Takifugu flavidus.</title>
        <authorList>
            <person name="Xiao S."/>
        </authorList>
    </citation>
    <scope>NUCLEOTIDE SEQUENCE [LARGE SCALE GENOMIC DNA]</scope>
    <source>
        <strain evidence="5">HTHZ2018</strain>
        <tissue evidence="5">Muscle</tissue>
    </source>
</reference>
<accession>A0A5C6MDC7</accession>
<organism evidence="5 6">
    <name type="scientific">Takifugu flavidus</name>
    <name type="common">sansaifugu</name>
    <dbReference type="NCBI Taxonomy" id="433684"/>
    <lineage>
        <taxon>Eukaryota</taxon>
        <taxon>Metazoa</taxon>
        <taxon>Chordata</taxon>
        <taxon>Craniata</taxon>
        <taxon>Vertebrata</taxon>
        <taxon>Euteleostomi</taxon>
        <taxon>Actinopterygii</taxon>
        <taxon>Neopterygii</taxon>
        <taxon>Teleostei</taxon>
        <taxon>Neoteleostei</taxon>
        <taxon>Acanthomorphata</taxon>
        <taxon>Eupercaria</taxon>
        <taxon>Tetraodontiformes</taxon>
        <taxon>Tetradontoidea</taxon>
        <taxon>Tetraodontidae</taxon>
        <taxon>Takifugu</taxon>
    </lineage>
</organism>
<dbReference type="Proteomes" id="UP000324091">
    <property type="component" value="Unassembled WGS sequence"/>
</dbReference>
<dbReference type="GO" id="GO:0004252">
    <property type="term" value="F:serine-type endopeptidase activity"/>
    <property type="evidence" value="ECO:0007669"/>
    <property type="project" value="InterPro"/>
</dbReference>